<name>A0AAV4NLF8_CAEEX</name>
<dbReference type="Proteomes" id="UP001054945">
    <property type="component" value="Unassembled WGS sequence"/>
</dbReference>
<gene>
    <name evidence="1" type="ORF">CEXT_81861</name>
</gene>
<organism evidence="1 2">
    <name type="scientific">Caerostris extrusa</name>
    <name type="common">Bark spider</name>
    <name type="synonym">Caerostris bankana</name>
    <dbReference type="NCBI Taxonomy" id="172846"/>
    <lineage>
        <taxon>Eukaryota</taxon>
        <taxon>Metazoa</taxon>
        <taxon>Ecdysozoa</taxon>
        <taxon>Arthropoda</taxon>
        <taxon>Chelicerata</taxon>
        <taxon>Arachnida</taxon>
        <taxon>Araneae</taxon>
        <taxon>Araneomorphae</taxon>
        <taxon>Entelegynae</taxon>
        <taxon>Araneoidea</taxon>
        <taxon>Araneidae</taxon>
        <taxon>Caerostris</taxon>
    </lineage>
</organism>
<evidence type="ECO:0000313" key="2">
    <source>
        <dbReference type="Proteomes" id="UP001054945"/>
    </source>
</evidence>
<dbReference type="EMBL" id="BPLR01021031">
    <property type="protein sequence ID" value="GIX85155.1"/>
    <property type="molecule type" value="Genomic_DNA"/>
</dbReference>
<dbReference type="AlphaFoldDB" id="A0AAV4NLF8"/>
<keyword evidence="2" id="KW-1185">Reference proteome</keyword>
<reference evidence="1 2" key="1">
    <citation type="submission" date="2021-06" db="EMBL/GenBank/DDBJ databases">
        <title>Caerostris extrusa draft genome.</title>
        <authorList>
            <person name="Kono N."/>
            <person name="Arakawa K."/>
        </authorList>
    </citation>
    <scope>NUCLEOTIDE SEQUENCE [LARGE SCALE GENOMIC DNA]</scope>
</reference>
<sequence length="215" mass="24196">MRYSLSQSPLSRISYQRSNCSERHLRNLTYTVLTLRGSGGPVRAERTPFPQGIWAGALTPNESGRSYFARPTRCYDLLVTMVTAVLITMKTKDISLRRHIEIESSMTQMTLLSWNTFEMTCNFKDKCCHNADTSCHNPSSMLLKAMTIMHPTVNSDPTFLAPKKIYALIASSYSNFRDKCCHNADTSCHNPSSMLLKAMTIMHPTVNSDPTFLAP</sequence>
<evidence type="ECO:0000313" key="1">
    <source>
        <dbReference type="EMBL" id="GIX85155.1"/>
    </source>
</evidence>
<protein>
    <submittedName>
        <fullName evidence="1">Uncharacterized protein</fullName>
    </submittedName>
</protein>
<proteinExistence type="predicted"/>
<comment type="caution">
    <text evidence="1">The sequence shown here is derived from an EMBL/GenBank/DDBJ whole genome shotgun (WGS) entry which is preliminary data.</text>
</comment>
<accession>A0AAV4NLF8</accession>